<feature type="coiled-coil region" evidence="3">
    <location>
        <begin position="136"/>
        <end position="225"/>
    </location>
</feature>
<evidence type="ECO:0000256" key="3">
    <source>
        <dbReference type="SAM" id="Coils"/>
    </source>
</evidence>
<dbReference type="RefSeq" id="WP_249281979.1">
    <property type="nucleotide sequence ID" value="NZ_JACRST010000002.1"/>
</dbReference>
<feature type="transmembrane region" description="Helical" evidence="4">
    <location>
        <begin position="12"/>
        <end position="34"/>
    </location>
</feature>
<keyword evidence="4" id="KW-0472">Membrane</keyword>
<evidence type="ECO:0000313" key="6">
    <source>
        <dbReference type="Proteomes" id="UP000653127"/>
    </source>
</evidence>
<dbReference type="InterPro" id="IPR050465">
    <property type="entry name" value="UPF0194_transport"/>
</dbReference>
<organism evidence="5 6">
    <name type="scientific">Ligaoa zhengdingensis</name>
    <dbReference type="NCBI Taxonomy" id="2763658"/>
    <lineage>
        <taxon>Bacteria</taxon>
        <taxon>Bacillati</taxon>
        <taxon>Bacillota</taxon>
        <taxon>Clostridia</taxon>
        <taxon>Eubacteriales</taxon>
        <taxon>Oscillospiraceae</taxon>
        <taxon>Ligaoa</taxon>
    </lineage>
</organism>
<sequence length="452" mass="49125">MKKQKKPRNKKLRKLIIWLVIIGAVVGYIGYSMYKAATYIPTVKTDTVGYQDIDSYLSTSATIRSSDSKAYFAPPQSKAVEVNFKAGDMVSAGDVIATFDLTELNNDVRLKQLAYENAKISYEDAQLDYDKILHADDERDEEIESLNEEIHRYNEKIKKIKKEYGAPPAAGEEGYEEYTRYLSKLMSAESERDALEDQKTKEEDITKAKNAMETAKNAVDSAQIDLATMQQYQKDNGIVAEFDGIITEMNLVEGGLSSNSSTACVVETTENLKAEFNISKYDIGTIKIGQKATLSLGNLTYSGTVSKIGAAAVKGVNSSGNATAAQVPAEITIDNPDANLIVGLEFDVDILTFSAQSVLSLPVEALLSDREGDFCYRLIATETPGVFQYEKVYVKAGNSSDTYVEVLEGVDEGDQVVLNPPTTIEMLPLVMVAPESAAGEGAASTDEAAAAA</sequence>
<dbReference type="PANTHER" id="PTHR32347">
    <property type="entry name" value="EFFLUX SYSTEM COMPONENT YKNX-RELATED"/>
    <property type="match status" value="1"/>
</dbReference>
<evidence type="ECO:0000313" key="5">
    <source>
        <dbReference type="EMBL" id="MBC8545825.1"/>
    </source>
</evidence>
<accession>A0A926I3X9</accession>
<comment type="caution">
    <text evidence="5">The sequence shown here is derived from an EMBL/GenBank/DDBJ whole genome shotgun (WGS) entry which is preliminary data.</text>
</comment>
<reference evidence="5" key="1">
    <citation type="submission" date="2020-08" db="EMBL/GenBank/DDBJ databases">
        <title>Genome public.</title>
        <authorList>
            <person name="Liu C."/>
            <person name="Sun Q."/>
        </authorList>
    </citation>
    <scope>NUCLEOTIDE SEQUENCE</scope>
    <source>
        <strain evidence="5">NSJ-31</strain>
    </source>
</reference>
<protein>
    <submittedName>
        <fullName evidence="5">Efflux RND transporter periplasmic adaptor subunit</fullName>
    </submittedName>
</protein>
<dbReference type="EMBL" id="JACRST010000002">
    <property type="protein sequence ID" value="MBC8545825.1"/>
    <property type="molecule type" value="Genomic_DNA"/>
</dbReference>
<gene>
    <name evidence="5" type="ORF">H8711_02585</name>
</gene>
<dbReference type="Gene3D" id="2.40.30.170">
    <property type="match status" value="1"/>
</dbReference>
<dbReference type="Proteomes" id="UP000653127">
    <property type="component" value="Unassembled WGS sequence"/>
</dbReference>
<dbReference type="GO" id="GO:0030313">
    <property type="term" value="C:cell envelope"/>
    <property type="evidence" value="ECO:0007669"/>
    <property type="project" value="UniProtKB-SubCell"/>
</dbReference>
<evidence type="ECO:0000256" key="4">
    <source>
        <dbReference type="SAM" id="Phobius"/>
    </source>
</evidence>
<name>A0A926I3X9_9FIRM</name>
<proteinExistence type="predicted"/>
<dbReference type="AlphaFoldDB" id="A0A926I3X9"/>
<keyword evidence="4" id="KW-1133">Transmembrane helix</keyword>
<keyword evidence="6" id="KW-1185">Reference proteome</keyword>
<dbReference type="Gene3D" id="2.40.420.20">
    <property type="match status" value="1"/>
</dbReference>
<keyword evidence="4" id="KW-0812">Transmembrane</keyword>
<dbReference type="PANTHER" id="PTHR32347:SF14">
    <property type="entry name" value="EFFLUX SYSTEM COMPONENT YKNX-RELATED"/>
    <property type="match status" value="1"/>
</dbReference>
<evidence type="ECO:0000256" key="1">
    <source>
        <dbReference type="ARBA" id="ARBA00004196"/>
    </source>
</evidence>
<comment type="subcellular location">
    <subcellularLocation>
        <location evidence="1">Cell envelope</location>
    </subcellularLocation>
</comment>
<evidence type="ECO:0000256" key="2">
    <source>
        <dbReference type="ARBA" id="ARBA00023054"/>
    </source>
</evidence>
<keyword evidence="2 3" id="KW-0175">Coiled coil</keyword>